<proteinExistence type="predicted"/>
<gene>
    <name evidence="1" type="ORF">L1987_05530</name>
</gene>
<reference evidence="1 2" key="2">
    <citation type="journal article" date="2022" name="Mol. Ecol. Resour.">
        <title>The genomes of chicory, endive, great burdock and yacon provide insights into Asteraceae paleo-polyploidization history and plant inulin production.</title>
        <authorList>
            <person name="Fan W."/>
            <person name="Wang S."/>
            <person name="Wang H."/>
            <person name="Wang A."/>
            <person name="Jiang F."/>
            <person name="Liu H."/>
            <person name="Zhao H."/>
            <person name="Xu D."/>
            <person name="Zhang Y."/>
        </authorList>
    </citation>
    <scope>NUCLEOTIDE SEQUENCE [LARGE SCALE GENOMIC DNA]</scope>
    <source>
        <strain evidence="2">cv. Yunnan</strain>
        <tissue evidence="1">Leaves</tissue>
    </source>
</reference>
<accession>A0ACB9JVL0</accession>
<organism evidence="1 2">
    <name type="scientific">Smallanthus sonchifolius</name>
    <dbReference type="NCBI Taxonomy" id="185202"/>
    <lineage>
        <taxon>Eukaryota</taxon>
        <taxon>Viridiplantae</taxon>
        <taxon>Streptophyta</taxon>
        <taxon>Embryophyta</taxon>
        <taxon>Tracheophyta</taxon>
        <taxon>Spermatophyta</taxon>
        <taxon>Magnoliopsida</taxon>
        <taxon>eudicotyledons</taxon>
        <taxon>Gunneridae</taxon>
        <taxon>Pentapetalae</taxon>
        <taxon>asterids</taxon>
        <taxon>campanulids</taxon>
        <taxon>Asterales</taxon>
        <taxon>Asteraceae</taxon>
        <taxon>Asteroideae</taxon>
        <taxon>Heliantheae alliance</taxon>
        <taxon>Millerieae</taxon>
        <taxon>Smallanthus</taxon>
    </lineage>
</organism>
<comment type="caution">
    <text evidence="1">The sequence shown here is derived from an EMBL/GenBank/DDBJ whole genome shotgun (WGS) entry which is preliminary data.</text>
</comment>
<reference evidence="2" key="1">
    <citation type="journal article" date="2022" name="Mol. Ecol. Resour.">
        <title>The genomes of chicory, endive, great burdock and yacon provide insights into Asteraceae palaeo-polyploidization history and plant inulin production.</title>
        <authorList>
            <person name="Fan W."/>
            <person name="Wang S."/>
            <person name="Wang H."/>
            <person name="Wang A."/>
            <person name="Jiang F."/>
            <person name="Liu H."/>
            <person name="Zhao H."/>
            <person name="Xu D."/>
            <person name="Zhang Y."/>
        </authorList>
    </citation>
    <scope>NUCLEOTIDE SEQUENCE [LARGE SCALE GENOMIC DNA]</scope>
    <source>
        <strain evidence="2">cv. Yunnan</strain>
    </source>
</reference>
<dbReference type="Proteomes" id="UP001056120">
    <property type="component" value="Linkage Group LG02"/>
</dbReference>
<sequence>MNLLIKLESLQGSDPMIRDEVEEIGVCSKETEVVEDDESLEMSENEVDPRKNLRTRIHHMTKKNQPDEGDDDDDDDEDDSFVFSAPLPVKMEY</sequence>
<evidence type="ECO:0000313" key="1">
    <source>
        <dbReference type="EMBL" id="KAI3824082.1"/>
    </source>
</evidence>
<keyword evidence="2" id="KW-1185">Reference proteome</keyword>
<protein>
    <submittedName>
        <fullName evidence="1">Uncharacterized protein</fullName>
    </submittedName>
</protein>
<dbReference type="EMBL" id="CM042019">
    <property type="protein sequence ID" value="KAI3824082.1"/>
    <property type="molecule type" value="Genomic_DNA"/>
</dbReference>
<name>A0ACB9JVL0_9ASTR</name>
<evidence type="ECO:0000313" key="2">
    <source>
        <dbReference type="Proteomes" id="UP001056120"/>
    </source>
</evidence>